<gene>
    <name evidence="11" type="ORF">EUGRSUZ_E00606</name>
</gene>
<comment type="catalytic activity">
    <reaction evidence="7">
        <text>L-threonyl-[protein] + ATP = O-phospho-L-threonyl-[protein] + ADP + H(+)</text>
        <dbReference type="Rhea" id="RHEA:46608"/>
        <dbReference type="Rhea" id="RHEA-COMP:11060"/>
        <dbReference type="Rhea" id="RHEA-COMP:11605"/>
        <dbReference type="ChEBI" id="CHEBI:15378"/>
        <dbReference type="ChEBI" id="CHEBI:30013"/>
        <dbReference type="ChEBI" id="CHEBI:30616"/>
        <dbReference type="ChEBI" id="CHEBI:61977"/>
        <dbReference type="ChEBI" id="CHEBI:456216"/>
        <dbReference type="EC" id="2.7.11.1"/>
    </reaction>
</comment>
<keyword evidence="9" id="KW-0812">Transmembrane</keyword>
<protein>
    <recommendedName>
        <fullName evidence="1">non-specific serine/threonine protein kinase</fullName>
        <ecNumber evidence="1">2.7.11.1</ecNumber>
    </recommendedName>
</protein>
<dbReference type="eggNOG" id="ENOG502QTX3">
    <property type="taxonomic scope" value="Eukaryota"/>
</dbReference>
<evidence type="ECO:0000259" key="10">
    <source>
        <dbReference type="PROSITE" id="PS50011"/>
    </source>
</evidence>
<dbReference type="PANTHER" id="PTHR27007">
    <property type="match status" value="1"/>
</dbReference>
<keyword evidence="5" id="KW-0418">Kinase</keyword>
<evidence type="ECO:0000256" key="5">
    <source>
        <dbReference type="ARBA" id="ARBA00022777"/>
    </source>
</evidence>
<evidence type="ECO:0000256" key="7">
    <source>
        <dbReference type="ARBA" id="ARBA00047899"/>
    </source>
</evidence>
<dbReference type="FunFam" id="3.30.200.20:FF:000039">
    <property type="entry name" value="receptor-like protein kinase FERONIA"/>
    <property type="match status" value="1"/>
</dbReference>
<reference evidence="11" key="1">
    <citation type="submission" date="2013-07" db="EMBL/GenBank/DDBJ databases">
        <title>The genome of Eucalyptus grandis.</title>
        <authorList>
            <person name="Schmutz J."/>
            <person name="Hayes R."/>
            <person name="Myburg A."/>
            <person name="Tuskan G."/>
            <person name="Grattapaglia D."/>
            <person name="Rokhsar D.S."/>
        </authorList>
    </citation>
    <scope>NUCLEOTIDE SEQUENCE</scope>
    <source>
        <tissue evidence="11">Leaf extractions</tissue>
    </source>
</reference>
<evidence type="ECO:0000256" key="2">
    <source>
        <dbReference type="ARBA" id="ARBA00022527"/>
    </source>
</evidence>
<keyword evidence="9" id="KW-1133">Transmembrane helix</keyword>
<dbReference type="Gene3D" id="1.10.510.10">
    <property type="entry name" value="Transferase(Phosphotransferase) domain 1"/>
    <property type="match status" value="1"/>
</dbReference>
<dbReference type="InterPro" id="IPR011009">
    <property type="entry name" value="Kinase-like_dom_sf"/>
</dbReference>
<dbReference type="InterPro" id="IPR000719">
    <property type="entry name" value="Prot_kinase_dom"/>
</dbReference>
<sequence length="350" mass="39454">MKDGSSSNISYDPHTKCLSVVWRDADGNSSNEICRHYCAHSSRAYMPEMVGVCVIAPPESALEYRFAHIWELRSGSQLQVEKATDSWLRWLLIVMGGVVVLLAIIVAWVNYRSKVSSPETERGGEEGNLSANLTEEFEKFSGIKKFSREELMIMTDSFAPDRIMGEGGFGIVYKGHIGGARTPVAVKKLKSSSRQGIKEYISEGKSLSQLRHKNLVQLIGYCHEASEFFLVYEFMREGSLEDRLFKERSLLTWERRYNITLGLASAMHYLHKQCNQCVIHRDIKSSNVMLDERFEAKLGDFGMARLVDHTKGLNTTRAGGTPGYLAPECYNGDTASKESDVSVLESFFWK</sequence>
<dbReference type="InParanoid" id="A0A059C1P4"/>
<dbReference type="PROSITE" id="PS00108">
    <property type="entry name" value="PROTEIN_KINASE_ST"/>
    <property type="match status" value="1"/>
</dbReference>
<name>A0A059C1P4_EUCGR</name>
<accession>A0A059C1P4</accession>
<dbReference type="Gene3D" id="3.30.200.20">
    <property type="entry name" value="Phosphorylase Kinase, domain 1"/>
    <property type="match status" value="1"/>
</dbReference>
<dbReference type="Pfam" id="PF00069">
    <property type="entry name" value="Pkinase"/>
    <property type="match status" value="1"/>
</dbReference>
<dbReference type="OMA" id="HEASEFF"/>
<dbReference type="GO" id="GO:0005524">
    <property type="term" value="F:ATP binding"/>
    <property type="evidence" value="ECO:0007669"/>
    <property type="project" value="UniProtKB-KW"/>
</dbReference>
<dbReference type="Gramene" id="KCW72159">
    <property type="protein sequence ID" value="KCW72159"/>
    <property type="gene ID" value="EUGRSUZ_E00606"/>
</dbReference>
<dbReference type="PROSITE" id="PS50011">
    <property type="entry name" value="PROTEIN_KINASE_DOM"/>
    <property type="match status" value="1"/>
</dbReference>
<proteinExistence type="predicted"/>
<evidence type="ECO:0000256" key="4">
    <source>
        <dbReference type="ARBA" id="ARBA00022741"/>
    </source>
</evidence>
<evidence type="ECO:0000256" key="9">
    <source>
        <dbReference type="SAM" id="Phobius"/>
    </source>
</evidence>
<feature type="domain" description="Protein kinase" evidence="10">
    <location>
        <begin position="158"/>
        <end position="350"/>
    </location>
</feature>
<evidence type="ECO:0000256" key="1">
    <source>
        <dbReference type="ARBA" id="ARBA00012513"/>
    </source>
</evidence>
<evidence type="ECO:0000256" key="8">
    <source>
        <dbReference type="ARBA" id="ARBA00048679"/>
    </source>
</evidence>
<organism evidence="11">
    <name type="scientific">Eucalyptus grandis</name>
    <name type="common">Flooded gum</name>
    <dbReference type="NCBI Taxonomy" id="71139"/>
    <lineage>
        <taxon>Eukaryota</taxon>
        <taxon>Viridiplantae</taxon>
        <taxon>Streptophyta</taxon>
        <taxon>Embryophyta</taxon>
        <taxon>Tracheophyta</taxon>
        <taxon>Spermatophyta</taxon>
        <taxon>Magnoliopsida</taxon>
        <taxon>eudicotyledons</taxon>
        <taxon>Gunneridae</taxon>
        <taxon>Pentapetalae</taxon>
        <taxon>rosids</taxon>
        <taxon>malvids</taxon>
        <taxon>Myrtales</taxon>
        <taxon>Myrtaceae</taxon>
        <taxon>Myrtoideae</taxon>
        <taxon>Eucalypteae</taxon>
        <taxon>Eucalyptus</taxon>
    </lineage>
</organism>
<dbReference type="GO" id="GO:0004674">
    <property type="term" value="F:protein serine/threonine kinase activity"/>
    <property type="evidence" value="ECO:0007669"/>
    <property type="project" value="UniProtKB-KW"/>
</dbReference>
<keyword evidence="6" id="KW-0067">ATP-binding</keyword>
<dbReference type="GO" id="GO:0005886">
    <property type="term" value="C:plasma membrane"/>
    <property type="evidence" value="ECO:0000318"/>
    <property type="project" value="GO_Central"/>
</dbReference>
<keyword evidence="4" id="KW-0547">Nucleotide-binding</keyword>
<evidence type="ECO:0000256" key="3">
    <source>
        <dbReference type="ARBA" id="ARBA00022679"/>
    </source>
</evidence>
<dbReference type="InterPro" id="IPR008271">
    <property type="entry name" value="Ser/Thr_kinase_AS"/>
</dbReference>
<comment type="catalytic activity">
    <reaction evidence="8">
        <text>L-seryl-[protein] + ATP = O-phospho-L-seryl-[protein] + ADP + H(+)</text>
        <dbReference type="Rhea" id="RHEA:17989"/>
        <dbReference type="Rhea" id="RHEA-COMP:9863"/>
        <dbReference type="Rhea" id="RHEA-COMP:11604"/>
        <dbReference type="ChEBI" id="CHEBI:15378"/>
        <dbReference type="ChEBI" id="CHEBI:29999"/>
        <dbReference type="ChEBI" id="CHEBI:30616"/>
        <dbReference type="ChEBI" id="CHEBI:83421"/>
        <dbReference type="ChEBI" id="CHEBI:456216"/>
        <dbReference type="EC" id="2.7.11.1"/>
    </reaction>
</comment>
<dbReference type="EMBL" id="KK198757">
    <property type="protein sequence ID" value="KCW72159.1"/>
    <property type="molecule type" value="Genomic_DNA"/>
</dbReference>
<dbReference type="SUPFAM" id="SSF56112">
    <property type="entry name" value="Protein kinase-like (PK-like)"/>
    <property type="match status" value="1"/>
</dbReference>
<dbReference type="SMART" id="SM00220">
    <property type="entry name" value="S_TKc"/>
    <property type="match status" value="1"/>
</dbReference>
<dbReference type="AlphaFoldDB" id="A0A059C1P4"/>
<evidence type="ECO:0000256" key="6">
    <source>
        <dbReference type="ARBA" id="ARBA00022840"/>
    </source>
</evidence>
<evidence type="ECO:0000313" key="11">
    <source>
        <dbReference type="EMBL" id="KCW72159.1"/>
    </source>
</evidence>
<feature type="transmembrane region" description="Helical" evidence="9">
    <location>
        <begin position="87"/>
        <end position="109"/>
    </location>
</feature>
<keyword evidence="9" id="KW-0472">Membrane</keyword>
<keyword evidence="2" id="KW-0723">Serine/threonine-protein kinase</keyword>
<dbReference type="EC" id="2.7.11.1" evidence="1"/>
<dbReference type="FunFam" id="1.10.510.10:FF:001023">
    <property type="entry name" value="Os07g0541700 protein"/>
    <property type="match status" value="1"/>
</dbReference>
<keyword evidence="3" id="KW-0808">Transferase</keyword>
<dbReference type="InterPro" id="IPR050528">
    <property type="entry name" value="L-type_Lectin-RKs"/>
</dbReference>